<sequence>MKKLYSLLMLLTMCVAFIGCSDDNDDVTEQTLQVVSSDLNFDVNGGTGTIEFDSALPVTATSGAEWCTVAVNGNTVNVTVSVNPRMESRSTVVTLTNGADETQIPIYQEGDILDTTMTQSNITFDIEGGEVSYRLISNWDIELTGFDESWVTYTLENGTLTIRAEQLPENMKYRSCNVKLVTGIHTMNYTITQMNRDITGTWNCYINGGATAYGTCLIEATETANRYKVTPTGSAYDAPYYITVRGTDVVVNFGQVLGPYPDNPAENIVLCAYDNTHGQLTWSTDVEYAAPISFSEDGSQTILRFADNGTWSGAIVEGYYYSITSGGTPTGSGIYALINMVWISQ</sequence>
<keyword evidence="4" id="KW-1185">Reference proteome</keyword>
<feature type="chain" id="PRO_5046386265" evidence="1">
    <location>
        <begin position="19"/>
        <end position="345"/>
    </location>
</feature>
<organism evidence="3 4">
    <name type="scientific">Bacteroides caecicola</name>
    <dbReference type="NCBI Taxonomy" id="1462569"/>
    <lineage>
        <taxon>Bacteria</taxon>
        <taxon>Pseudomonadati</taxon>
        <taxon>Bacteroidota</taxon>
        <taxon>Bacteroidia</taxon>
        <taxon>Bacteroidales</taxon>
        <taxon>Bacteroidaceae</taxon>
        <taxon>Bacteroides</taxon>
    </lineage>
</organism>
<dbReference type="InterPro" id="IPR013783">
    <property type="entry name" value="Ig-like_fold"/>
</dbReference>
<feature type="domain" description="BACON" evidence="2">
    <location>
        <begin position="59"/>
        <end position="109"/>
    </location>
</feature>
<reference evidence="3 4" key="1">
    <citation type="journal article" date="2021" name="Sci. Rep.">
        <title>The distribution of antibiotic resistance genes in chicken gut microbiota commensals.</title>
        <authorList>
            <person name="Juricova H."/>
            <person name="Matiasovicova J."/>
            <person name="Kubasova T."/>
            <person name="Cejkova D."/>
            <person name="Rychlik I."/>
        </authorList>
    </citation>
    <scope>NUCLEOTIDE SEQUENCE [LARGE SCALE GENOMIC DNA]</scope>
    <source>
        <strain evidence="3 4">An768</strain>
    </source>
</reference>
<dbReference type="InterPro" id="IPR024361">
    <property type="entry name" value="BACON"/>
</dbReference>
<dbReference type="Proteomes" id="UP000782117">
    <property type="component" value="Unassembled WGS sequence"/>
</dbReference>
<evidence type="ECO:0000259" key="2">
    <source>
        <dbReference type="Pfam" id="PF13004"/>
    </source>
</evidence>
<dbReference type="RefSeq" id="WP_204500611.1">
    <property type="nucleotide sequence ID" value="NZ_JACJKJ010000010.1"/>
</dbReference>
<keyword evidence="1" id="KW-0732">Signal</keyword>
<dbReference type="Gene3D" id="2.60.40.10">
    <property type="entry name" value="Immunoglobulins"/>
    <property type="match status" value="1"/>
</dbReference>
<evidence type="ECO:0000256" key="1">
    <source>
        <dbReference type="SAM" id="SignalP"/>
    </source>
</evidence>
<feature type="signal peptide" evidence="1">
    <location>
        <begin position="1"/>
        <end position="18"/>
    </location>
</feature>
<dbReference type="Pfam" id="PF13004">
    <property type="entry name" value="BACON"/>
    <property type="match status" value="1"/>
</dbReference>
<name>A0ABS2F9L7_9BACE</name>
<evidence type="ECO:0000313" key="3">
    <source>
        <dbReference type="EMBL" id="MBM6806728.1"/>
    </source>
</evidence>
<accession>A0ABS2F9L7</accession>
<evidence type="ECO:0000313" key="4">
    <source>
        <dbReference type="Proteomes" id="UP000782117"/>
    </source>
</evidence>
<protein>
    <submittedName>
        <fullName evidence="3">BACON domain-containing protein</fullName>
    </submittedName>
</protein>
<proteinExistence type="predicted"/>
<dbReference type="EMBL" id="JACJKJ010000010">
    <property type="protein sequence ID" value="MBM6806728.1"/>
    <property type="molecule type" value="Genomic_DNA"/>
</dbReference>
<gene>
    <name evidence="3" type="ORF">H6A24_09525</name>
</gene>
<dbReference type="CDD" id="cd14948">
    <property type="entry name" value="BACON"/>
    <property type="match status" value="1"/>
</dbReference>
<dbReference type="PROSITE" id="PS51257">
    <property type="entry name" value="PROKAR_LIPOPROTEIN"/>
    <property type="match status" value="1"/>
</dbReference>
<comment type="caution">
    <text evidence="3">The sequence shown here is derived from an EMBL/GenBank/DDBJ whole genome shotgun (WGS) entry which is preliminary data.</text>
</comment>